<proteinExistence type="predicted"/>
<dbReference type="Proteomes" id="UP000679307">
    <property type="component" value="Chromosome"/>
</dbReference>
<keyword evidence="1" id="KW-0472">Membrane</keyword>
<protein>
    <submittedName>
        <fullName evidence="2">Uncharacterized protein</fullName>
    </submittedName>
</protein>
<organism evidence="2 3">
    <name type="scientific">Nocardioides aquaticus</name>
    <dbReference type="NCBI Taxonomy" id="160826"/>
    <lineage>
        <taxon>Bacteria</taxon>
        <taxon>Bacillati</taxon>
        <taxon>Actinomycetota</taxon>
        <taxon>Actinomycetes</taxon>
        <taxon>Propionibacteriales</taxon>
        <taxon>Nocardioidaceae</taxon>
        <taxon>Nocardioides</taxon>
    </lineage>
</organism>
<keyword evidence="3" id="KW-1185">Reference proteome</keyword>
<reference evidence="2 3" key="1">
    <citation type="submission" date="2021-05" db="EMBL/GenBank/DDBJ databases">
        <title>Complete genome of Nocardioides aquaticus KCTC 9944T isolated from meromictic and hypersaline Ekho Lake, Antarctica.</title>
        <authorList>
            <person name="Hwang K."/>
            <person name="Kim K.M."/>
            <person name="Choe H."/>
        </authorList>
    </citation>
    <scope>NUCLEOTIDE SEQUENCE [LARGE SCALE GENOMIC DNA]</scope>
    <source>
        <strain evidence="2 3">KCTC 9944</strain>
    </source>
</reference>
<gene>
    <name evidence="2" type="ORF">ENKNEFLB_01920</name>
</gene>
<dbReference type="RefSeq" id="WP_214058971.1">
    <property type="nucleotide sequence ID" value="NZ_BAAAHS010000100.1"/>
</dbReference>
<feature type="transmembrane region" description="Helical" evidence="1">
    <location>
        <begin position="24"/>
        <end position="45"/>
    </location>
</feature>
<accession>A0ABX8EKD9</accession>
<keyword evidence="1" id="KW-0812">Transmembrane</keyword>
<evidence type="ECO:0000256" key="1">
    <source>
        <dbReference type="SAM" id="Phobius"/>
    </source>
</evidence>
<sequence>MSQSLVLPLVLRAAEEGAHSGPNHWLIGGLVLLIFLGMLIGLVSFGGGREHS</sequence>
<keyword evidence="1" id="KW-1133">Transmembrane helix</keyword>
<name>A0ABX8EKD9_9ACTN</name>
<dbReference type="EMBL" id="CP075371">
    <property type="protein sequence ID" value="QVT79538.1"/>
    <property type="molecule type" value="Genomic_DNA"/>
</dbReference>
<evidence type="ECO:0000313" key="3">
    <source>
        <dbReference type="Proteomes" id="UP000679307"/>
    </source>
</evidence>
<evidence type="ECO:0000313" key="2">
    <source>
        <dbReference type="EMBL" id="QVT79538.1"/>
    </source>
</evidence>